<protein>
    <submittedName>
        <fullName evidence="4">Flavin reductase family protein</fullName>
    </submittedName>
</protein>
<proteinExistence type="inferred from homology"/>
<evidence type="ECO:0000313" key="5">
    <source>
        <dbReference type="Proteomes" id="UP000766595"/>
    </source>
</evidence>
<dbReference type="Gene3D" id="2.30.110.10">
    <property type="entry name" value="Electron Transport, Fmn-binding Protein, Chain A"/>
    <property type="match status" value="1"/>
</dbReference>
<name>A0A947D5I6_9HYPH</name>
<dbReference type="Proteomes" id="UP000766595">
    <property type="component" value="Unassembled WGS sequence"/>
</dbReference>
<dbReference type="GO" id="GO:0010181">
    <property type="term" value="F:FMN binding"/>
    <property type="evidence" value="ECO:0007669"/>
    <property type="project" value="InterPro"/>
</dbReference>
<reference evidence="4 5" key="1">
    <citation type="submission" date="2021-06" db="EMBL/GenBank/DDBJ databases">
        <authorList>
            <person name="Grouzdev D.S."/>
            <person name="Koziaeva V."/>
        </authorList>
    </citation>
    <scope>NUCLEOTIDE SEQUENCE [LARGE SCALE GENOMIC DNA]</scope>
    <source>
        <strain evidence="4 5">22</strain>
    </source>
</reference>
<dbReference type="EMBL" id="JAHHZF010000005">
    <property type="protein sequence ID" value="MBT9289976.1"/>
    <property type="molecule type" value="Genomic_DNA"/>
</dbReference>
<dbReference type="PANTHER" id="PTHR30466">
    <property type="entry name" value="FLAVIN REDUCTASE"/>
    <property type="match status" value="1"/>
</dbReference>
<dbReference type="Pfam" id="PF01613">
    <property type="entry name" value="Flavin_Reduct"/>
    <property type="match status" value="1"/>
</dbReference>
<evidence type="ECO:0000256" key="2">
    <source>
        <dbReference type="ARBA" id="ARBA00023002"/>
    </source>
</evidence>
<sequence length="176" mass="18222">MSVAECLPEAGPGVPDIDPAAFRLAMRELAGGVSVVTTGRGALRTGLTATSVTSLSAEPPTLLVCINRSSSVLPVLREQQAFAVNILKAGHEDVADRFAGRSGAYGAARYGDADWTELATGMPVLADALAAFDCRVEAILDWHSHAVVIGRIEALATSGGDGALVYWRGGYRGVAP</sequence>
<dbReference type="InterPro" id="IPR012349">
    <property type="entry name" value="Split_barrel_FMN-bd"/>
</dbReference>
<evidence type="ECO:0000259" key="3">
    <source>
        <dbReference type="SMART" id="SM00903"/>
    </source>
</evidence>
<comment type="similarity">
    <text evidence="1">Belongs to the non-flavoprotein flavin reductase family.</text>
</comment>
<feature type="domain" description="Flavin reductase like" evidence="3">
    <location>
        <begin position="26"/>
        <end position="173"/>
    </location>
</feature>
<dbReference type="PANTHER" id="PTHR30466:SF11">
    <property type="entry name" value="FLAVIN-DEPENDENT MONOOXYGENASE, REDUCTASE SUBUNIT HSAB"/>
    <property type="match status" value="1"/>
</dbReference>
<evidence type="ECO:0000256" key="1">
    <source>
        <dbReference type="ARBA" id="ARBA00008898"/>
    </source>
</evidence>
<keyword evidence="5" id="KW-1185">Reference proteome</keyword>
<comment type="caution">
    <text evidence="4">The sequence shown here is derived from an EMBL/GenBank/DDBJ whole genome shotgun (WGS) entry which is preliminary data.</text>
</comment>
<organism evidence="4 5">
    <name type="scientific">Prosthecodimorpha staleyi</name>
    <dbReference type="NCBI Taxonomy" id="2840188"/>
    <lineage>
        <taxon>Bacteria</taxon>
        <taxon>Pseudomonadati</taxon>
        <taxon>Pseudomonadota</taxon>
        <taxon>Alphaproteobacteria</taxon>
        <taxon>Hyphomicrobiales</taxon>
        <taxon>Ancalomicrobiaceae</taxon>
        <taxon>Prosthecodimorpha</taxon>
    </lineage>
</organism>
<dbReference type="InterPro" id="IPR050268">
    <property type="entry name" value="NADH-dep_flavin_reductase"/>
</dbReference>
<dbReference type="SMART" id="SM00903">
    <property type="entry name" value="Flavin_Reduct"/>
    <property type="match status" value="1"/>
</dbReference>
<evidence type="ECO:0000313" key="4">
    <source>
        <dbReference type="EMBL" id="MBT9289976.1"/>
    </source>
</evidence>
<dbReference type="GO" id="GO:0042602">
    <property type="term" value="F:riboflavin reductase (NADPH) activity"/>
    <property type="evidence" value="ECO:0007669"/>
    <property type="project" value="TreeGrafter"/>
</dbReference>
<dbReference type="InterPro" id="IPR002563">
    <property type="entry name" value="Flavin_Rdtase-like_dom"/>
</dbReference>
<dbReference type="SUPFAM" id="SSF50475">
    <property type="entry name" value="FMN-binding split barrel"/>
    <property type="match status" value="1"/>
</dbReference>
<dbReference type="RefSeq" id="WP_261968602.1">
    <property type="nucleotide sequence ID" value="NZ_JAHHZF010000005.1"/>
</dbReference>
<dbReference type="AlphaFoldDB" id="A0A947D5I6"/>
<accession>A0A947D5I6</accession>
<gene>
    <name evidence="4" type="ORF">KL771_10940</name>
</gene>
<keyword evidence="2" id="KW-0560">Oxidoreductase</keyword>